<name>A0A9D4DH27_DREPO</name>
<reference evidence="1" key="2">
    <citation type="submission" date="2020-11" db="EMBL/GenBank/DDBJ databases">
        <authorList>
            <person name="McCartney M.A."/>
            <person name="Auch B."/>
            <person name="Kono T."/>
            <person name="Mallez S."/>
            <person name="Becker A."/>
            <person name="Gohl D.M."/>
            <person name="Silverstein K.A.T."/>
            <person name="Koren S."/>
            <person name="Bechman K.B."/>
            <person name="Herman A."/>
            <person name="Abrahante J.E."/>
            <person name="Garbe J."/>
        </authorList>
    </citation>
    <scope>NUCLEOTIDE SEQUENCE</scope>
    <source>
        <strain evidence="1">Duluth1</strain>
        <tissue evidence="1">Whole animal</tissue>
    </source>
</reference>
<keyword evidence="2" id="KW-1185">Reference proteome</keyword>
<proteinExistence type="predicted"/>
<dbReference type="EMBL" id="JAIWYP010000010">
    <property type="protein sequence ID" value="KAH3749189.1"/>
    <property type="molecule type" value="Genomic_DNA"/>
</dbReference>
<organism evidence="1 2">
    <name type="scientific">Dreissena polymorpha</name>
    <name type="common">Zebra mussel</name>
    <name type="synonym">Mytilus polymorpha</name>
    <dbReference type="NCBI Taxonomy" id="45954"/>
    <lineage>
        <taxon>Eukaryota</taxon>
        <taxon>Metazoa</taxon>
        <taxon>Spiralia</taxon>
        <taxon>Lophotrochozoa</taxon>
        <taxon>Mollusca</taxon>
        <taxon>Bivalvia</taxon>
        <taxon>Autobranchia</taxon>
        <taxon>Heteroconchia</taxon>
        <taxon>Euheterodonta</taxon>
        <taxon>Imparidentia</taxon>
        <taxon>Neoheterodontei</taxon>
        <taxon>Myida</taxon>
        <taxon>Dreissenoidea</taxon>
        <taxon>Dreissenidae</taxon>
        <taxon>Dreissena</taxon>
    </lineage>
</organism>
<protein>
    <submittedName>
        <fullName evidence="1">Uncharacterized protein</fullName>
    </submittedName>
</protein>
<accession>A0A9D4DH27</accession>
<comment type="caution">
    <text evidence="1">The sequence shown here is derived from an EMBL/GenBank/DDBJ whole genome shotgun (WGS) entry which is preliminary data.</text>
</comment>
<evidence type="ECO:0000313" key="2">
    <source>
        <dbReference type="Proteomes" id="UP000828390"/>
    </source>
</evidence>
<evidence type="ECO:0000313" key="1">
    <source>
        <dbReference type="EMBL" id="KAH3749189.1"/>
    </source>
</evidence>
<sequence length="57" mass="6465">MGLILNCSCDGKIFNFGWYCFVVEGEPENPDEPPPVRYGYHQQNSHAFGNENCILTL</sequence>
<dbReference type="AlphaFoldDB" id="A0A9D4DH27"/>
<gene>
    <name evidence="1" type="ORF">DPMN_183680</name>
</gene>
<reference evidence="1" key="1">
    <citation type="journal article" date="2019" name="bioRxiv">
        <title>The Genome of the Zebra Mussel, Dreissena polymorpha: A Resource for Invasive Species Research.</title>
        <authorList>
            <person name="McCartney M.A."/>
            <person name="Auch B."/>
            <person name="Kono T."/>
            <person name="Mallez S."/>
            <person name="Zhang Y."/>
            <person name="Obille A."/>
            <person name="Becker A."/>
            <person name="Abrahante J.E."/>
            <person name="Garbe J."/>
            <person name="Badalamenti J.P."/>
            <person name="Herman A."/>
            <person name="Mangelson H."/>
            <person name="Liachko I."/>
            <person name="Sullivan S."/>
            <person name="Sone E.D."/>
            <person name="Koren S."/>
            <person name="Silverstein K.A.T."/>
            <person name="Beckman K.B."/>
            <person name="Gohl D.M."/>
        </authorList>
    </citation>
    <scope>NUCLEOTIDE SEQUENCE</scope>
    <source>
        <strain evidence="1">Duluth1</strain>
        <tissue evidence="1">Whole animal</tissue>
    </source>
</reference>
<dbReference type="Proteomes" id="UP000828390">
    <property type="component" value="Unassembled WGS sequence"/>
</dbReference>